<reference evidence="1 2" key="1">
    <citation type="journal article" date="2006" name="Science">
        <title>The genome of black cottonwood, Populus trichocarpa (Torr. &amp; Gray).</title>
        <authorList>
            <person name="Tuskan G.A."/>
            <person name="Difazio S."/>
            <person name="Jansson S."/>
            <person name="Bohlmann J."/>
            <person name="Grigoriev I."/>
            <person name="Hellsten U."/>
            <person name="Putnam N."/>
            <person name="Ralph S."/>
            <person name="Rombauts S."/>
            <person name="Salamov A."/>
            <person name="Schein J."/>
            <person name="Sterck L."/>
            <person name="Aerts A."/>
            <person name="Bhalerao R.R."/>
            <person name="Bhalerao R.P."/>
            <person name="Blaudez D."/>
            <person name="Boerjan W."/>
            <person name="Brun A."/>
            <person name="Brunner A."/>
            <person name="Busov V."/>
            <person name="Campbell M."/>
            <person name="Carlson J."/>
            <person name="Chalot M."/>
            <person name="Chapman J."/>
            <person name="Chen G.L."/>
            <person name="Cooper D."/>
            <person name="Coutinho P.M."/>
            <person name="Couturier J."/>
            <person name="Covert S."/>
            <person name="Cronk Q."/>
            <person name="Cunningham R."/>
            <person name="Davis J."/>
            <person name="Degroeve S."/>
            <person name="Dejardin A."/>
            <person name="Depamphilis C."/>
            <person name="Detter J."/>
            <person name="Dirks B."/>
            <person name="Dubchak I."/>
            <person name="Duplessis S."/>
            <person name="Ehlting J."/>
            <person name="Ellis B."/>
            <person name="Gendler K."/>
            <person name="Goodstein D."/>
            <person name="Gribskov M."/>
            <person name="Grimwood J."/>
            <person name="Groover A."/>
            <person name="Gunter L."/>
            <person name="Hamberger B."/>
            <person name="Heinze B."/>
            <person name="Helariutta Y."/>
            <person name="Henrissat B."/>
            <person name="Holligan D."/>
            <person name="Holt R."/>
            <person name="Huang W."/>
            <person name="Islam-Faridi N."/>
            <person name="Jones S."/>
            <person name="Jones-Rhoades M."/>
            <person name="Jorgensen R."/>
            <person name="Joshi C."/>
            <person name="Kangasjarvi J."/>
            <person name="Karlsson J."/>
            <person name="Kelleher C."/>
            <person name="Kirkpatrick R."/>
            <person name="Kirst M."/>
            <person name="Kohler A."/>
            <person name="Kalluri U."/>
            <person name="Larimer F."/>
            <person name="Leebens-Mack J."/>
            <person name="Leple J.C."/>
            <person name="Locascio P."/>
            <person name="Lou Y."/>
            <person name="Lucas S."/>
            <person name="Martin F."/>
            <person name="Montanini B."/>
            <person name="Napoli C."/>
            <person name="Nelson D.R."/>
            <person name="Nelson C."/>
            <person name="Nieminen K."/>
            <person name="Nilsson O."/>
            <person name="Pereda V."/>
            <person name="Peter G."/>
            <person name="Philippe R."/>
            <person name="Pilate G."/>
            <person name="Poliakov A."/>
            <person name="Razumovskaya J."/>
            <person name="Richardson P."/>
            <person name="Rinaldi C."/>
            <person name="Ritland K."/>
            <person name="Rouze P."/>
            <person name="Ryaboy D."/>
            <person name="Schmutz J."/>
            <person name="Schrader J."/>
            <person name="Segerman B."/>
            <person name="Shin H."/>
            <person name="Siddiqui A."/>
            <person name="Sterky F."/>
            <person name="Terry A."/>
            <person name="Tsai C.J."/>
            <person name="Uberbacher E."/>
            <person name="Unneberg P."/>
            <person name="Vahala J."/>
            <person name="Wall K."/>
            <person name="Wessler S."/>
            <person name="Yang G."/>
            <person name="Yin T."/>
            <person name="Douglas C."/>
            <person name="Marra M."/>
            <person name="Sandberg G."/>
            <person name="Van de Peer Y."/>
            <person name="Rokhsar D."/>
        </authorList>
    </citation>
    <scope>NUCLEOTIDE SEQUENCE [LARGE SCALE GENOMIC DNA]</scope>
    <source>
        <strain evidence="2">cv. Nisqually</strain>
    </source>
</reference>
<organism evidence="1 2">
    <name type="scientific">Populus trichocarpa</name>
    <name type="common">Western balsam poplar</name>
    <name type="synonym">Populus balsamifera subsp. trichocarpa</name>
    <dbReference type="NCBI Taxonomy" id="3694"/>
    <lineage>
        <taxon>Eukaryota</taxon>
        <taxon>Viridiplantae</taxon>
        <taxon>Streptophyta</taxon>
        <taxon>Embryophyta</taxon>
        <taxon>Tracheophyta</taxon>
        <taxon>Spermatophyta</taxon>
        <taxon>Magnoliopsida</taxon>
        <taxon>eudicotyledons</taxon>
        <taxon>Gunneridae</taxon>
        <taxon>Pentapetalae</taxon>
        <taxon>rosids</taxon>
        <taxon>fabids</taxon>
        <taxon>Malpighiales</taxon>
        <taxon>Salicaceae</taxon>
        <taxon>Saliceae</taxon>
        <taxon>Populus</taxon>
    </lineage>
</organism>
<dbReference type="AlphaFoldDB" id="A0A2K2BMY2"/>
<name>A0A2K2BMY2_POPTR</name>
<evidence type="ECO:0000313" key="2">
    <source>
        <dbReference type="Proteomes" id="UP000006729"/>
    </source>
</evidence>
<dbReference type="Proteomes" id="UP000006729">
    <property type="component" value="Chromosome 2"/>
</dbReference>
<gene>
    <name evidence="1" type="ORF">POPTR_002G227900</name>
</gene>
<dbReference type="InParanoid" id="A0A2K2BMY2"/>
<sequence>MGQLHYRPLDKESMHTQSCLSLGALDILEAKARDRPLKTSQRLVRPTLYTRACGSELLVGRRVDTRIQHNLVFDGDKVSIKTMGRHCFVAPYQSCCTISIACERKHVIKLSIVVHLSALNSTTCPLLCLKSLHE</sequence>
<protein>
    <submittedName>
        <fullName evidence="1">Uncharacterized protein</fullName>
    </submittedName>
</protein>
<proteinExistence type="predicted"/>
<accession>A0A2K2BMY2</accession>
<evidence type="ECO:0000313" key="1">
    <source>
        <dbReference type="EMBL" id="PNT51135.1"/>
    </source>
</evidence>
<dbReference type="EMBL" id="CM009291">
    <property type="protein sequence ID" value="PNT51135.1"/>
    <property type="molecule type" value="Genomic_DNA"/>
</dbReference>
<keyword evidence="2" id="KW-1185">Reference proteome</keyword>